<keyword evidence="3" id="KW-1185">Reference proteome</keyword>
<evidence type="ECO:0000256" key="1">
    <source>
        <dbReference type="SAM" id="MobiDB-lite"/>
    </source>
</evidence>
<comment type="caution">
    <text evidence="2">The sequence shown here is derived from an EMBL/GenBank/DDBJ whole genome shotgun (WGS) entry which is preliminary data.</text>
</comment>
<feature type="compositionally biased region" description="Basic and acidic residues" evidence="1">
    <location>
        <begin position="54"/>
        <end position="96"/>
    </location>
</feature>
<organism evidence="2 3">
    <name type="scientific">Pleurodeles waltl</name>
    <name type="common">Iberian ribbed newt</name>
    <dbReference type="NCBI Taxonomy" id="8319"/>
    <lineage>
        <taxon>Eukaryota</taxon>
        <taxon>Metazoa</taxon>
        <taxon>Chordata</taxon>
        <taxon>Craniata</taxon>
        <taxon>Vertebrata</taxon>
        <taxon>Euteleostomi</taxon>
        <taxon>Amphibia</taxon>
        <taxon>Batrachia</taxon>
        <taxon>Caudata</taxon>
        <taxon>Salamandroidea</taxon>
        <taxon>Salamandridae</taxon>
        <taxon>Pleurodelinae</taxon>
        <taxon>Pleurodeles</taxon>
    </lineage>
</organism>
<protein>
    <submittedName>
        <fullName evidence="2">Uncharacterized protein</fullName>
    </submittedName>
</protein>
<feature type="region of interest" description="Disordered" evidence="1">
    <location>
        <begin position="1"/>
        <end position="137"/>
    </location>
</feature>
<feature type="compositionally biased region" description="Basic and acidic residues" evidence="1">
    <location>
        <begin position="115"/>
        <end position="130"/>
    </location>
</feature>
<sequence>MRTGRTPEAHLSLSTLNQSREDERGSRAGFKTRAEQTKGEGVVSRRRRRGRAGVSDERTETEARKKTTLRRDAEQTGREAGGRRPGGEMERTDRPHSVKSVAQSGTVLNQSGKQGKRELGSKSDNRRREVGNCGILT</sequence>
<accession>A0AAV7QB10</accession>
<proteinExistence type="predicted"/>
<feature type="compositionally biased region" description="Basic and acidic residues" evidence="1">
    <location>
        <begin position="19"/>
        <end position="38"/>
    </location>
</feature>
<dbReference type="EMBL" id="JANPWB010000010">
    <property type="protein sequence ID" value="KAJ1135403.1"/>
    <property type="molecule type" value="Genomic_DNA"/>
</dbReference>
<gene>
    <name evidence="2" type="ORF">NDU88_001843</name>
</gene>
<feature type="compositionally biased region" description="Polar residues" evidence="1">
    <location>
        <begin position="100"/>
        <end position="113"/>
    </location>
</feature>
<dbReference type="Proteomes" id="UP001066276">
    <property type="component" value="Chromosome 6"/>
</dbReference>
<name>A0AAV7QB10_PLEWA</name>
<evidence type="ECO:0000313" key="3">
    <source>
        <dbReference type="Proteomes" id="UP001066276"/>
    </source>
</evidence>
<dbReference type="AlphaFoldDB" id="A0AAV7QB10"/>
<evidence type="ECO:0000313" key="2">
    <source>
        <dbReference type="EMBL" id="KAJ1135403.1"/>
    </source>
</evidence>
<reference evidence="2" key="1">
    <citation type="journal article" date="2022" name="bioRxiv">
        <title>Sequencing and chromosome-scale assembly of the giantPleurodeles waltlgenome.</title>
        <authorList>
            <person name="Brown T."/>
            <person name="Elewa A."/>
            <person name="Iarovenko S."/>
            <person name="Subramanian E."/>
            <person name="Araus A.J."/>
            <person name="Petzold A."/>
            <person name="Susuki M."/>
            <person name="Suzuki K.-i.T."/>
            <person name="Hayashi T."/>
            <person name="Toyoda A."/>
            <person name="Oliveira C."/>
            <person name="Osipova E."/>
            <person name="Leigh N.D."/>
            <person name="Simon A."/>
            <person name="Yun M.H."/>
        </authorList>
    </citation>
    <scope>NUCLEOTIDE SEQUENCE</scope>
    <source>
        <strain evidence="2">20211129_DDA</strain>
        <tissue evidence="2">Liver</tissue>
    </source>
</reference>